<keyword evidence="1" id="KW-1133">Transmembrane helix</keyword>
<evidence type="ECO:0000256" key="1">
    <source>
        <dbReference type="SAM" id="Phobius"/>
    </source>
</evidence>
<dbReference type="EMBL" id="JACHFH010000010">
    <property type="protein sequence ID" value="MBB5335944.1"/>
    <property type="molecule type" value="Genomic_DNA"/>
</dbReference>
<organism evidence="2 3">
    <name type="scientific">Pectinatus brassicae</name>
    <dbReference type="NCBI Taxonomy" id="862415"/>
    <lineage>
        <taxon>Bacteria</taxon>
        <taxon>Bacillati</taxon>
        <taxon>Bacillota</taxon>
        <taxon>Negativicutes</taxon>
        <taxon>Selenomonadales</taxon>
        <taxon>Selenomonadaceae</taxon>
        <taxon>Pectinatus</taxon>
    </lineage>
</organism>
<proteinExistence type="predicted"/>
<protein>
    <submittedName>
        <fullName evidence="2">Uncharacterized protein</fullName>
    </submittedName>
</protein>
<comment type="caution">
    <text evidence="2">The sequence shown here is derived from an EMBL/GenBank/DDBJ whole genome shotgun (WGS) entry which is preliminary data.</text>
</comment>
<evidence type="ECO:0000313" key="2">
    <source>
        <dbReference type="EMBL" id="MBB5335944.1"/>
    </source>
</evidence>
<feature type="transmembrane region" description="Helical" evidence="1">
    <location>
        <begin position="6"/>
        <end position="25"/>
    </location>
</feature>
<name>A0A840UT01_9FIRM</name>
<dbReference type="Proteomes" id="UP000559117">
    <property type="component" value="Unassembled WGS sequence"/>
</dbReference>
<reference evidence="2 3" key="1">
    <citation type="submission" date="2020-08" db="EMBL/GenBank/DDBJ databases">
        <title>Genomic Encyclopedia of Type Strains, Phase IV (KMG-IV): sequencing the most valuable type-strain genomes for metagenomic binning, comparative biology and taxonomic classification.</title>
        <authorList>
            <person name="Goeker M."/>
        </authorList>
    </citation>
    <scope>NUCLEOTIDE SEQUENCE [LARGE SCALE GENOMIC DNA]</scope>
    <source>
        <strain evidence="2 3">DSM 24661</strain>
    </source>
</reference>
<keyword evidence="1" id="KW-0812">Transmembrane</keyword>
<gene>
    <name evidence="2" type="ORF">HNR32_001088</name>
</gene>
<feature type="transmembrane region" description="Helical" evidence="1">
    <location>
        <begin position="30"/>
        <end position="49"/>
    </location>
</feature>
<evidence type="ECO:0000313" key="3">
    <source>
        <dbReference type="Proteomes" id="UP000559117"/>
    </source>
</evidence>
<keyword evidence="3" id="KW-1185">Reference proteome</keyword>
<dbReference type="RefSeq" id="WP_183860416.1">
    <property type="nucleotide sequence ID" value="NZ_JACHFH010000010.1"/>
</dbReference>
<accession>A0A840UT01</accession>
<dbReference type="AlphaFoldDB" id="A0A840UT01"/>
<keyword evidence="1" id="KW-0472">Membrane</keyword>
<sequence length="216" mass="25502">MEYSFAFWSLIAFAVILLIMGYRYLPQKRIFYIFGIIILGSLFCIVFFWHPQQKKSLTEQQKMQIFSEQSFFVTWYEGYKKYINDADHIWSRYNDIIDEFHDDQISLALAKNEISKLNHDSDELQKKMQTALPPKGLSDINYNLVYAVLNKTKQYTAEQNKTIKLTSQTILADKFIEQKHDMQYEQMDNIRILNAPVELNIASDINTIKNNLSLEN</sequence>